<gene>
    <name evidence="3" type="ORF">CK203_057102</name>
    <name evidence="2" type="ORF">CK203_107392</name>
</gene>
<comment type="caution">
    <text evidence="2">The sequence shown here is derived from an EMBL/GenBank/DDBJ whole genome shotgun (WGS) entry which is preliminary data.</text>
</comment>
<reference evidence="2 4" key="1">
    <citation type="journal article" date="2018" name="PLoS Genet.">
        <title>Population sequencing reveals clonal diversity and ancestral inbreeding in the grapevine cultivar Chardonnay.</title>
        <authorList>
            <person name="Roach M.J."/>
            <person name="Johnson D.L."/>
            <person name="Bohlmann J."/>
            <person name="van Vuuren H.J."/>
            <person name="Jones S.J."/>
            <person name="Pretorius I.S."/>
            <person name="Schmidt S.A."/>
            <person name="Borneman A.R."/>
        </authorList>
    </citation>
    <scope>NUCLEOTIDE SEQUENCE [LARGE SCALE GENOMIC DNA]</scope>
    <source>
        <strain evidence="4">cv. Chardonnay</strain>
        <strain evidence="2">I10V1</strain>
        <tissue evidence="2">Leaf</tissue>
    </source>
</reference>
<evidence type="ECO:0000259" key="1">
    <source>
        <dbReference type="Pfam" id="PF22936"/>
    </source>
</evidence>
<evidence type="ECO:0000313" key="4">
    <source>
        <dbReference type="Proteomes" id="UP000288805"/>
    </source>
</evidence>
<feature type="domain" description="Retrovirus-related Pol polyprotein from transposon TNT 1-94-like beta-barrel" evidence="1">
    <location>
        <begin position="104"/>
        <end position="139"/>
    </location>
</feature>
<dbReference type="EMBL" id="QGNW01002006">
    <property type="protein sequence ID" value="RVW26515.1"/>
    <property type="molecule type" value="Genomic_DNA"/>
</dbReference>
<accession>A0A438CTI5</accession>
<dbReference type="EMBL" id="QGNW01000431">
    <property type="protein sequence ID" value="RVW71715.1"/>
    <property type="molecule type" value="Genomic_DNA"/>
</dbReference>
<dbReference type="Proteomes" id="UP000288805">
    <property type="component" value="Unassembled WGS sequence"/>
</dbReference>
<evidence type="ECO:0000313" key="2">
    <source>
        <dbReference type="EMBL" id="RVW26515.1"/>
    </source>
</evidence>
<sequence length="251" mass="27254">MMMALTAKNKVGFVDGTISCVAADDLLYNAWICCMVGVLAVGGSASIPNALIVGSKVIPSSATSYMDIHLDINPNFKIHQRMALLSSQLQRSSTASVKPQTQEDTGATHHMCCSLQLFKTFSPSHNSTVTLPNGHSVVVTRDRMQGKMIGMGRCSGNHYVLDPTNLFPIPSSVTTVCNNVSKIEHELWHFVSSTSSVTYPLSRVLDYGNLSSSHRALVHAISSHMEPTSFSQAIVISEWQQAMQVELQAVE</sequence>
<dbReference type="AlphaFoldDB" id="A0A438CTI5"/>
<name>A0A438CTI5_VITVI</name>
<proteinExistence type="predicted"/>
<protein>
    <recommendedName>
        <fullName evidence="1">Retrovirus-related Pol polyprotein from transposon TNT 1-94-like beta-barrel domain-containing protein</fullName>
    </recommendedName>
</protein>
<organism evidence="2 4">
    <name type="scientific">Vitis vinifera</name>
    <name type="common">Grape</name>
    <dbReference type="NCBI Taxonomy" id="29760"/>
    <lineage>
        <taxon>Eukaryota</taxon>
        <taxon>Viridiplantae</taxon>
        <taxon>Streptophyta</taxon>
        <taxon>Embryophyta</taxon>
        <taxon>Tracheophyta</taxon>
        <taxon>Spermatophyta</taxon>
        <taxon>Magnoliopsida</taxon>
        <taxon>eudicotyledons</taxon>
        <taxon>Gunneridae</taxon>
        <taxon>Pentapetalae</taxon>
        <taxon>rosids</taxon>
        <taxon>Vitales</taxon>
        <taxon>Vitaceae</taxon>
        <taxon>Viteae</taxon>
        <taxon>Vitis</taxon>
    </lineage>
</organism>
<evidence type="ECO:0000313" key="3">
    <source>
        <dbReference type="EMBL" id="RVW71715.1"/>
    </source>
</evidence>
<dbReference type="Pfam" id="PF22936">
    <property type="entry name" value="Pol_BBD"/>
    <property type="match status" value="1"/>
</dbReference>
<dbReference type="InterPro" id="IPR054722">
    <property type="entry name" value="PolX-like_BBD"/>
</dbReference>